<reference evidence="9" key="1">
    <citation type="submission" date="2021-02" db="EMBL/GenBank/DDBJ databases">
        <title>Psilocybe cubensis genome.</title>
        <authorList>
            <person name="Mckernan K.J."/>
            <person name="Crawford S."/>
            <person name="Trippe A."/>
            <person name="Kane L.T."/>
            <person name="Mclaughlin S."/>
        </authorList>
    </citation>
    <scope>NUCLEOTIDE SEQUENCE [LARGE SCALE GENOMIC DNA]</scope>
    <source>
        <strain evidence="9">MGC-MH-2018</strain>
    </source>
</reference>
<dbReference type="Gene3D" id="1.10.10.60">
    <property type="entry name" value="Homeodomain-like"/>
    <property type="match status" value="1"/>
</dbReference>
<protein>
    <submittedName>
        <fullName evidence="9">Uncharacterized protein</fullName>
    </submittedName>
</protein>
<evidence type="ECO:0000256" key="1">
    <source>
        <dbReference type="ARBA" id="ARBA00005800"/>
    </source>
</evidence>
<evidence type="ECO:0000313" key="9">
    <source>
        <dbReference type="EMBL" id="KAG5173938.1"/>
    </source>
</evidence>
<dbReference type="SUPFAM" id="SSF46689">
    <property type="entry name" value="Homeodomain-like"/>
    <property type="match status" value="1"/>
</dbReference>
<proteinExistence type="inferred from homology"/>
<feature type="compositionally biased region" description="Pro residues" evidence="5">
    <location>
        <begin position="271"/>
        <end position="284"/>
    </location>
</feature>
<dbReference type="Pfam" id="PF05920">
    <property type="entry name" value="Homeobox_KN"/>
    <property type="match status" value="1"/>
</dbReference>
<dbReference type="InterPro" id="IPR024441">
    <property type="entry name" value="Homeodomain1_C"/>
</dbReference>
<keyword evidence="4" id="KW-0539">Nucleus</keyword>
<evidence type="ECO:0000259" key="7">
    <source>
        <dbReference type="Pfam" id="PF12731"/>
    </source>
</evidence>
<dbReference type="EMBL" id="JAFIQS010000001">
    <property type="protein sequence ID" value="KAG5173938.1"/>
    <property type="molecule type" value="Genomic_DNA"/>
</dbReference>
<evidence type="ECO:0000256" key="4">
    <source>
        <dbReference type="ARBA" id="ARBA00023242"/>
    </source>
</evidence>
<feature type="region of interest" description="Disordered" evidence="5">
    <location>
        <begin position="303"/>
        <end position="331"/>
    </location>
</feature>
<dbReference type="Pfam" id="PF12731">
    <property type="entry name" value="Mating_N"/>
    <property type="match status" value="1"/>
</dbReference>
<gene>
    <name evidence="9" type="ORF">JR316_000596</name>
</gene>
<evidence type="ECO:0000256" key="2">
    <source>
        <dbReference type="ARBA" id="ARBA00023125"/>
    </source>
</evidence>
<dbReference type="InterPro" id="IPR024333">
    <property type="entry name" value="Mating-type_A-alpha/beta_1_N"/>
</dbReference>
<sequence>MDPHLDSMLNGTVQEYSATFLSALQGDRDNSRITSFLASLTSFTSIIRSHHKTLHEDTLNAVYTFFSFINSMTSSIIDLEKEIRVIGGATITDLSKIIEVKMSNLTLEDHSTTLRSAPKSHPAYIKPSYEWLLNNLHNPYPSKDVKKDIIRQTNCSSKDIDAWFVDIRKRIGWNHLRKTRFSNKQEKIIAAATSIFKPKSKSFPSDPNTILSEMDPTDAFRAEFLVMARKAKSLYANKFPESIPADLLDTHNLPVIPVDRVKSNPSRSYPTPEPSSPSHSPSPVPDEELASVVLPVSCVTESRSRKRRYSTSESDSESYPNGSSKKSRTDTWHIPHIATASLPSPASSIDLSEDASDDIAPLYTSATISPSPKLLGLTHSKCDSDISGTEGDPHSKEQPISGFLIDDVVEESIVHNLKRKRRLSDGEGKWPNKRAPGALLIPRLQTVSNPLPMTNSFADELSEMWNQDGPITSYDFCLIPSPAHLENNVSLDCPLEVCYGQYDLPDQSLIDQEAEVPLANLVPAHLSVPSYYPESLKNSEFDVAIGSYPLPDTNDLIPFSDDDLLFSIQHNPNSVIENSSMGPDWSSLLQSGDPYLFASSLISANTNTYVTSPQNCQSSNVINAKRAKIKALNEQIRQLEAEL</sequence>
<feature type="domain" description="KN homeodomain" evidence="6">
    <location>
        <begin position="131"/>
        <end position="170"/>
    </location>
</feature>
<feature type="compositionally biased region" description="Polar residues" evidence="5">
    <location>
        <begin position="311"/>
        <end position="324"/>
    </location>
</feature>
<evidence type="ECO:0000256" key="3">
    <source>
        <dbReference type="ARBA" id="ARBA00023155"/>
    </source>
</evidence>
<feature type="region of interest" description="Disordered" evidence="5">
    <location>
        <begin position="258"/>
        <end position="287"/>
    </location>
</feature>
<keyword evidence="2" id="KW-0238">DNA-binding</keyword>
<dbReference type="InterPro" id="IPR009057">
    <property type="entry name" value="Homeodomain-like_sf"/>
</dbReference>
<dbReference type="InterPro" id="IPR001356">
    <property type="entry name" value="HD"/>
</dbReference>
<dbReference type="OrthoDB" id="250329at2759"/>
<feature type="domain" description="Mating-type protein C-terminal" evidence="8">
    <location>
        <begin position="417"/>
        <end position="487"/>
    </location>
</feature>
<evidence type="ECO:0000259" key="8">
    <source>
        <dbReference type="Pfam" id="PF12737"/>
    </source>
</evidence>
<dbReference type="GO" id="GO:0006355">
    <property type="term" value="P:regulation of DNA-templated transcription"/>
    <property type="evidence" value="ECO:0007669"/>
    <property type="project" value="InterPro"/>
</dbReference>
<dbReference type="GO" id="GO:0003677">
    <property type="term" value="F:DNA binding"/>
    <property type="evidence" value="ECO:0007669"/>
    <property type="project" value="UniProtKB-KW"/>
</dbReference>
<name>A0A8H7YA66_PSICU</name>
<organism evidence="9">
    <name type="scientific">Psilocybe cubensis</name>
    <name type="common">Psychedelic mushroom</name>
    <name type="synonym">Stropharia cubensis</name>
    <dbReference type="NCBI Taxonomy" id="181762"/>
    <lineage>
        <taxon>Eukaryota</taxon>
        <taxon>Fungi</taxon>
        <taxon>Dikarya</taxon>
        <taxon>Basidiomycota</taxon>
        <taxon>Agaricomycotina</taxon>
        <taxon>Agaricomycetes</taxon>
        <taxon>Agaricomycetidae</taxon>
        <taxon>Agaricales</taxon>
        <taxon>Agaricineae</taxon>
        <taxon>Strophariaceae</taxon>
        <taxon>Psilocybe</taxon>
    </lineage>
</organism>
<evidence type="ECO:0000259" key="6">
    <source>
        <dbReference type="Pfam" id="PF05920"/>
    </source>
</evidence>
<dbReference type="AlphaFoldDB" id="A0A8H7YA66"/>
<comment type="caution">
    <text evidence="9">The sequence shown here is derived from an EMBL/GenBank/DDBJ whole genome shotgun (WGS) entry which is preliminary data.</text>
</comment>
<dbReference type="Pfam" id="PF12737">
    <property type="entry name" value="Mating_C"/>
    <property type="match status" value="1"/>
</dbReference>
<comment type="similarity">
    <text evidence="1">Belongs to the TALE/M-ATYP homeobox family.</text>
</comment>
<dbReference type="CDD" id="cd00086">
    <property type="entry name" value="homeodomain"/>
    <property type="match status" value="1"/>
</dbReference>
<evidence type="ECO:0000256" key="5">
    <source>
        <dbReference type="SAM" id="MobiDB-lite"/>
    </source>
</evidence>
<accession>A0A8H7YA66</accession>
<feature type="domain" description="Mating-type protein A-alpha/beta 1 N-terminal" evidence="7">
    <location>
        <begin position="6"/>
        <end position="82"/>
    </location>
</feature>
<dbReference type="InterPro" id="IPR008422">
    <property type="entry name" value="KN_HD"/>
</dbReference>
<keyword evidence="3" id="KW-0371">Homeobox</keyword>